<keyword evidence="3" id="KW-1185">Reference proteome</keyword>
<reference evidence="2" key="1">
    <citation type="submission" date="2020-05" db="EMBL/GenBank/DDBJ databases">
        <title>Mycena genomes resolve the evolution of fungal bioluminescence.</title>
        <authorList>
            <person name="Tsai I.J."/>
        </authorList>
    </citation>
    <scope>NUCLEOTIDE SEQUENCE</scope>
    <source>
        <strain evidence="2">CCC161011</strain>
    </source>
</reference>
<feature type="transmembrane region" description="Helical" evidence="1">
    <location>
        <begin position="12"/>
        <end position="32"/>
    </location>
</feature>
<dbReference type="EMBL" id="JACAZI010000002">
    <property type="protein sequence ID" value="KAF7368523.1"/>
    <property type="molecule type" value="Genomic_DNA"/>
</dbReference>
<protein>
    <submittedName>
        <fullName evidence="2">Uncharacterized protein</fullName>
    </submittedName>
</protein>
<feature type="transmembrane region" description="Helical" evidence="1">
    <location>
        <begin position="187"/>
        <end position="209"/>
    </location>
</feature>
<evidence type="ECO:0000313" key="2">
    <source>
        <dbReference type="EMBL" id="KAF7368523.1"/>
    </source>
</evidence>
<feature type="transmembrane region" description="Helical" evidence="1">
    <location>
        <begin position="268"/>
        <end position="291"/>
    </location>
</feature>
<accession>A0A8H6YWR8</accession>
<gene>
    <name evidence="2" type="ORF">MVEN_00175600</name>
</gene>
<organism evidence="2 3">
    <name type="scientific">Mycena venus</name>
    <dbReference type="NCBI Taxonomy" id="2733690"/>
    <lineage>
        <taxon>Eukaryota</taxon>
        <taxon>Fungi</taxon>
        <taxon>Dikarya</taxon>
        <taxon>Basidiomycota</taxon>
        <taxon>Agaricomycotina</taxon>
        <taxon>Agaricomycetes</taxon>
        <taxon>Agaricomycetidae</taxon>
        <taxon>Agaricales</taxon>
        <taxon>Marasmiineae</taxon>
        <taxon>Mycenaceae</taxon>
        <taxon>Mycena</taxon>
    </lineage>
</organism>
<dbReference type="OrthoDB" id="2548432at2759"/>
<keyword evidence="1" id="KW-0812">Transmembrane</keyword>
<evidence type="ECO:0000256" key="1">
    <source>
        <dbReference type="SAM" id="Phobius"/>
    </source>
</evidence>
<feature type="transmembrane region" description="Helical" evidence="1">
    <location>
        <begin position="73"/>
        <end position="95"/>
    </location>
</feature>
<feature type="transmembrane region" description="Helical" evidence="1">
    <location>
        <begin position="38"/>
        <end position="61"/>
    </location>
</feature>
<feature type="transmembrane region" description="Helical" evidence="1">
    <location>
        <begin position="239"/>
        <end position="262"/>
    </location>
</feature>
<comment type="caution">
    <text evidence="2">The sequence shown here is derived from an EMBL/GenBank/DDBJ whole genome shotgun (WGS) entry which is preliminary data.</text>
</comment>
<keyword evidence="1" id="KW-0472">Membrane</keyword>
<proteinExistence type="predicted"/>
<sequence>MQQRGEIKHCAVMSTSTPIPTALVVPIIEAFAEGVSPAFSFILILTIGGTLLVPLLISLLALSSPALRRRPVFILNVLSLSFGILCSALGTHIAIRGVLSPFTNVSLGEDIFYSTLDIWKGWGAEAVLLIRIAAVFPRSQWPIVLALPVTLKTTRVGLNIVFNVKWIQLVLSGTRSGYVILQNLPRYLFKTVLTLELVDNSYVSFLFLWRLHQHRRRSFLESGIGEPSRQPFKKKVQRLFWIASTNFVFPLILNVALLITVFDGSSAAVYASIYQVNAYVVIICTVLATVWSTTSSFTEAVAHQESTISLQPVIFRVRQTYDTASVAQPGGELKSVNWEESK</sequence>
<evidence type="ECO:0000313" key="3">
    <source>
        <dbReference type="Proteomes" id="UP000620124"/>
    </source>
</evidence>
<dbReference type="AlphaFoldDB" id="A0A8H6YWR8"/>
<name>A0A8H6YWR8_9AGAR</name>
<keyword evidence="1" id="KW-1133">Transmembrane helix</keyword>
<dbReference type="Proteomes" id="UP000620124">
    <property type="component" value="Unassembled WGS sequence"/>
</dbReference>